<dbReference type="RefSeq" id="WP_345456024.1">
    <property type="nucleotide sequence ID" value="NZ_BAABHF010000006.1"/>
</dbReference>
<comment type="caution">
    <text evidence="2">The sequence shown here is derived from an EMBL/GenBank/DDBJ whole genome shotgun (WGS) entry which is preliminary data.</text>
</comment>
<evidence type="ECO:0000313" key="3">
    <source>
        <dbReference type="Proteomes" id="UP001500503"/>
    </source>
</evidence>
<dbReference type="EMBL" id="BAABHF010000006">
    <property type="protein sequence ID" value="GAA4482140.1"/>
    <property type="molecule type" value="Genomic_DNA"/>
</dbReference>
<feature type="transmembrane region" description="Helical" evidence="1">
    <location>
        <begin position="12"/>
        <end position="39"/>
    </location>
</feature>
<accession>A0ABP8P692</accession>
<keyword evidence="3" id="KW-1185">Reference proteome</keyword>
<keyword evidence="1" id="KW-0472">Membrane</keyword>
<organism evidence="2 3">
    <name type="scientific">Actinoallomurus oryzae</name>
    <dbReference type="NCBI Taxonomy" id="502180"/>
    <lineage>
        <taxon>Bacteria</taxon>
        <taxon>Bacillati</taxon>
        <taxon>Actinomycetota</taxon>
        <taxon>Actinomycetes</taxon>
        <taxon>Streptosporangiales</taxon>
        <taxon>Thermomonosporaceae</taxon>
        <taxon>Actinoallomurus</taxon>
    </lineage>
</organism>
<keyword evidence="1" id="KW-1133">Transmembrane helix</keyword>
<dbReference type="Proteomes" id="UP001500503">
    <property type="component" value="Unassembled WGS sequence"/>
</dbReference>
<proteinExistence type="predicted"/>
<keyword evidence="1" id="KW-0812">Transmembrane</keyword>
<feature type="transmembrane region" description="Helical" evidence="1">
    <location>
        <begin position="86"/>
        <end position="105"/>
    </location>
</feature>
<name>A0ABP8P692_9ACTN</name>
<reference evidence="3" key="1">
    <citation type="journal article" date="2019" name="Int. J. Syst. Evol. Microbiol.">
        <title>The Global Catalogue of Microorganisms (GCM) 10K type strain sequencing project: providing services to taxonomists for standard genome sequencing and annotation.</title>
        <authorList>
            <consortium name="The Broad Institute Genomics Platform"/>
            <consortium name="The Broad Institute Genome Sequencing Center for Infectious Disease"/>
            <person name="Wu L."/>
            <person name="Ma J."/>
        </authorList>
    </citation>
    <scope>NUCLEOTIDE SEQUENCE [LARGE SCALE GENOMIC DNA]</scope>
    <source>
        <strain evidence="3">JCM 17933</strain>
    </source>
</reference>
<evidence type="ECO:0000256" key="1">
    <source>
        <dbReference type="SAM" id="Phobius"/>
    </source>
</evidence>
<gene>
    <name evidence="2" type="ORF">GCM10023191_002020</name>
</gene>
<protein>
    <submittedName>
        <fullName evidence="2">Uncharacterized protein</fullName>
    </submittedName>
</protein>
<sequence>MDSGAAAERKRPLMGCLIVGLFLSSALFAGLMLLFSSLVTVEAESPEDFPGLRDNNSDIALIFLVLAVLVTVALGILVVAFRRSHIARTVAGTTVCGLLLAVAAYRSYTLIPMLKCGHNAVARQVDGSYECRDR</sequence>
<evidence type="ECO:0000313" key="2">
    <source>
        <dbReference type="EMBL" id="GAA4482140.1"/>
    </source>
</evidence>
<feature type="transmembrane region" description="Helical" evidence="1">
    <location>
        <begin position="59"/>
        <end position="79"/>
    </location>
</feature>